<feature type="signal peptide" evidence="1">
    <location>
        <begin position="1"/>
        <end position="17"/>
    </location>
</feature>
<keyword evidence="1" id="KW-0732">Signal</keyword>
<protein>
    <submittedName>
        <fullName evidence="2">Uncharacterized protein</fullName>
    </submittedName>
</protein>
<organism evidence="2 3">
    <name type="scientific">Paraburkholderia caffeinitolerans</name>
    <dbReference type="NCBI Taxonomy" id="1723730"/>
    <lineage>
        <taxon>Bacteria</taxon>
        <taxon>Pseudomonadati</taxon>
        <taxon>Pseudomonadota</taxon>
        <taxon>Betaproteobacteria</taxon>
        <taxon>Burkholderiales</taxon>
        <taxon>Burkholderiaceae</taxon>
        <taxon>Paraburkholderia</taxon>
    </lineage>
</organism>
<dbReference type="AlphaFoldDB" id="A0A6J5FJI8"/>
<sequence>MPLLLFLLCALWTPALAAPGEYEREAPIRRFYRTNKPTQTEYG</sequence>
<gene>
    <name evidence="2" type="ORF">LMG28688_00800</name>
</gene>
<dbReference type="RefSeq" id="WP_281365245.1">
    <property type="nucleotide sequence ID" value="NZ_CADIKL010000003.1"/>
</dbReference>
<accession>A0A6J5FJI8</accession>
<feature type="chain" id="PRO_5026932354" evidence="1">
    <location>
        <begin position="18"/>
        <end position="43"/>
    </location>
</feature>
<name>A0A6J5FJI8_9BURK</name>
<proteinExistence type="predicted"/>
<evidence type="ECO:0000313" key="2">
    <source>
        <dbReference type="EMBL" id="CAB3779314.1"/>
    </source>
</evidence>
<dbReference type="Proteomes" id="UP000494119">
    <property type="component" value="Unassembled WGS sequence"/>
</dbReference>
<evidence type="ECO:0000256" key="1">
    <source>
        <dbReference type="SAM" id="SignalP"/>
    </source>
</evidence>
<keyword evidence="3" id="KW-1185">Reference proteome</keyword>
<evidence type="ECO:0000313" key="3">
    <source>
        <dbReference type="Proteomes" id="UP000494119"/>
    </source>
</evidence>
<reference evidence="2 3" key="1">
    <citation type="submission" date="2020-04" db="EMBL/GenBank/DDBJ databases">
        <authorList>
            <person name="De Canck E."/>
        </authorList>
    </citation>
    <scope>NUCLEOTIDE SEQUENCE [LARGE SCALE GENOMIC DNA]</scope>
    <source>
        <strain evidence="2 3">LMG 28688</strain>
    </source>
</reference>
<dbReference type="EMBL" id="CADIKL010000003">
    <property type="protein sequence ID" value="CAB3779314.1"/>
    <property type="molecule type" value="Genomic_DNA"/>
</dbReference>